<evidence type="ECO:0000313" key="3">
    <source>
        <dbReference type="Proteomes" id="UP000181981"/>
    </source>
</evidence>
<sequence length="30" mass="3519">MENIELVIYVALFVAAVYLVVKHWKTGRKK</sequence>
<reference evidence="2 3" key="1">
    <citation type="submission" date="2016-10" db="EMBL/GenBank/DDBJ databases">
        <authorList>
            <person name="de Groot N.N."/>
        </authorList>
    </citation>
    <scope>NUCLEOTIDE SEQUENCE [LARGE SCALE GENOMIC DNA]</scope>
    <source>
        <strain evidence="2 3">DSM 25947</strain>
    </source>
</reference>
<keyword evidence="1" id="KW-0472">Membrane</keyword>
<dbReference type="EMBL" id="FOHT01000001">
    <property type="protein sequence ID" value="SES71931.1"/>
    <property type="molecule type" value="Genomic_DNA"/>
</dbReference>
<feature type="transmembrane region" description="Helical" evidence="1">
    <location>
        <begin position="6"/>
        <end position="24"/>
    </location>
</feature>
<evidence type="ECO:0000256" key="1">
    <source>
        <dbReference type="SAM" id="Phobius"/>
    </source>
</evidence>
<dbReference type="Proteomes" id="UP000181981">
    <property type="component" value="Unassembled WGS sequence"/>
</dbReference>
<proteinExistence type="predicted"/>
<protein>
    <submittedName>
        <fullName evidence="2">Uncharacterized protein</fullName>
    </submittedName>
</protein>
<accession>A0A1H9YS63</accession>
<organism evidence="2 3">
    <name type="scientific">Draconibacterium orientale</name>
    <dbReference type="NCBI Taxonomy" id="1168034"/>
    <lineage>
        <taxon>Bacteria</taxon>
        <taxon>Pseudomonadati</taxon>
        <taxon>Bacteroidota</taxon>
        <taxon>Bacteroidia</taxon>
        <taxon>Marinilabiliales</taxon>
        <taxon>Prolixibacteraceae</taxon>
        <taxon>Draconibacterium</taxon>
    </lineage>
</organism>
<gene>
    <name evidence="2" type="ORF">SAMN05444285_101293</name>
</gene>
<keyword evidence="1" id="KW-0812">Transmembrane</keyword>
<evidence type="ECO:0000313" key="2">
    <source>
        <dbReference type="EMBL" id="SES71931.1"/>
    </source>
</evidence>
<dbReference type="AlphaFoldDB" id="A0A1H9YS63"/>
<keyword evidence="1" id="KW-1133">Transmembrane helix</keyword>
<name>A0A1H9YS63_9BACT</name>